<dbReference type="InterPro" id="IPR013126">
    <property type="entry name" value="Hsp_70_fam"/>
</dbReference>
<dbReference type="PROSITE" id="PS01036">
    <property type="entry name" value="HSP70_3"/>
    <property type="match status" value="1"/>
</dbReference>
<dbReference type="AlphaFoldDB" id="A0A8S0WCA5"/>
<dbReference type="InterPro" id="IPR018181">
    <property type="entry name" value="Heat_shock_70_CS"/>
</dbReference>
<dbReference type="SUPFAM" id="SSF53067">
    <property type="entry name" value="Actin-like ATPase domain"/>
    <property type="match status" value="2"/>
</dbReference>
<dbReference type="GO" id="GO:0005524">
    <property type="term" value="F:ATP binding"/>
    <property type="evidence" value="ECO:0007669"/>
    <property type="project" value="UniProtKB-KW"/>
</dbReference>
<evidence type="ECO:0000256" key="5">
    <source>
        <dbReference type="ARBA" id="ARBA00048056"/>
    </source>
</evidence>
<evidence type="ECO:0000256" key="3">
    <source>
        <dbReference type="ARBA" id="ARBA00022840"/>
    </source>
</evidence>
<keyword evidence="4" id="KW-0143">Chaperone</keyword>
<evidence type="ECO:0000256" key="1">
    <source>
        <dbReference type="ARBA" id="ARBA00012554"/>
    </source>
</evidence>
<dbReference type="InterPro" id="IPR029047">
    <property type="entry name" value="HSP70_peptide-bd_sf"/>
</dbReference>
<dbReference type="PANTHER" id="PTHR19375">
    <property type="entry name" value="HEAT SHOCK PROTEIN 70KDA"/>
    <property type="match status" value="1"/>
</dbReference>
<keyword evidence="8" id="KW-1185">Reference proteome</keyword>
<evidence type="ECO:0000256" key="6">
    <source>
        <dbReference type="SAM" id="MobiDB-lite"/>
    </source>
</evidence>
<evidence type="ECO:0000313" key="8">
    <source>
        <dbReference type="Proteomes" id="UP000467700"/>
    </source>
</evidence>
<comment type="caution">
    <text evidence="7">The sequence shown here is derived from an EMBL/GenBank/DDBJ whole genome shotgun (WGS) entry which is preliminary data.</text>
</comment>
<comment type="catalytic activity">
    <reaction evidence="5">
        <text>ATP + H2O = ADP + phosphate + H(+)</text>
        <dbReference type="Rhea" id="RHEA:13065"/>
        <dbReference type="ChEBI" id="CHEBI:15377"/>
        <dbReference type="ChEBI" id="CHEBI:15378"/>
        <dbReference type="ChEBI" id="CHEBI:30616"/>
        <dbReference type="ChEBI" id="CHEBI:43474"/>
        <dbReference type="ChEBI" id="CHEBI:456216"/>
        <dbReference type="EC" id="3.6.4.10"/>
    </reaction>
</comment>
<accession>A0A8S0WCA5</accession>
<feature type="region of interest" description="Disordered" evidence="6">
    <location>
        <begin position="700"/>
        <end position="727"/>
    </location>
</feature>
<dbReference type="PRINTS" id="PR00301">
    <property type="entry name" value="HEATSHOCK70"/>
</dbReference>
<dbReference type="InterPro" id="IPR043129">
    <property type="entry name" value="ATPase_NBD"/>
</dbReference>
<evidence type="ECO:0000256" key="2">
    <source>
        <dbReference type="ARBA" id="ARBA00022741"/>
    </source>
</evidence>
<dbReference type="Pfam" id="PF00012">
    <property type="entry name" value="HSP70"/>
    <property type="match status" value="2"/>
</dbReference>
<protein>
    <recommendedName>
        <fullName evidence="1">non-chaperonin molecular chaperone ATPase</fullName>
        <ecNumber evidence="1">3.6.4.10</ecNumber>
    </recommendedName>
</protein>
<name>A0A8S0WCA5_CYCAE</name>
<feature type="region of interest" description="Disordered" evidence="6">
    <location>
        <begin position="813"/>
        <end position="876"/>
    </location>
</feature>
<feature type="compositionally biased region" description="Basic and acidic residues" evidence="6">
    <location>
        <begin position="858"/>
        <end position="876"/>
    </location>
</feature>
<keyword evidence="3" id="KW-0067">ATP-binding</keyword>
<dbReference type="OrthoDB" id="2401965at2759"/>
<dbReference type="Gene3D" id="3.30.420.40">
    <property type="match status" value="2"/>
</dbReference>
<dbReference type="Proteomes" id="UP000467700">
    <property type="component" value="Unassembled WGS sequence"/>
</dbReference>
<sequence>MSSSKAIGIDLGTSYSSVAVWKNDRCEIIKNNEGNGTTPSYIAFSDDGRLFGEAAKAQVVMNPSNTVFNVMRLLGQKYDSYEVQYNMKYFPFQVLNRGGRPIVAVQHLGEKRELHTEQVLSMILENMKRRAEVYLGSVVSNAVVSVPAMFNDSQRQAIRDAGTIGGLNVLRIISHPVNAAMTYGMQTSIPEEFNILVFDLGGGTCDVAILTIEEGIHEVKAIAGDTHLGGEDFDNRLVSHFIEEFKQVNKKDISSSPRAVLRLRMACERAKCDLSFSTVVKIEIKSLFEGIDFHTWLTRSTFETLCNGLFNRVLDPIKQALEDVGMNKSNIHEIILVGGSTRIPRIVELISDFFNGKKPNLSLNPDETVACGAAIQAAILSGDTSEKTQEFLLLDVAPLSLGISIVAKSPTFSGLSDDMETTLVNTPFSLGVKTAGDVVTSIIKCKTKTPAIRSELFSTYSDNQQNVSISVYEGERARIKDNQFLGGFQLRDISPAPRGVPRIEVTFEFHANSILRVMACNKTASKYSALSKVFLIPRHPNALGEKIAEETKQYKVEDEAFLAQNALRLYASDIRSTSERLDTAVKEALMVLHSGGEASEPFDDAQTRLRGVVNDITEKLSLSAQLPPVYLHTRTHGLVPPPACLPIVWSPTSTASLVSRVVVDSPESSESPSISGSFLALPSYWNFPAPLGSCTSITLAPSSPSPSPSSSPSSLPSPIKPDSHVHRHPPAQLIDIIRTCVSSILDPRTVQRPISNTRYPPLQPLGHTPAPQRPRRRTLNCPERSQCSIFQCLFHVIRVRAGAGVDAVAGAGAGAGRAREEKENKDEAQEEEGVGVVVRVRVGPNGWGHGNRLGHAGRKGERLEAKQAQDPRAGEV</sequence>
<evidence type="ECO:0000313" key="7">
    <source>
        <dbReference type="EMBL" id="CAA7270568.1"/>
    </source>
</evidence>
<dbReference type="PROSITE" id="PS00297">
    <property type="entry name" value="HSP70_1"/>
    <property type="match status" value="1"/>
</dbReference>
<dbReference type="FunFam" id="3.30.30.30:FF:000005">
    <property type="entry name" value="Heat shock protein ssb1"/>
    <property type="match status" value="1"/>
</dbReference>
<proteinExistence type="predicted"/>
<feature type="compositionally biased region" description="Basic and acidic residues" evidence="6">
    <location>
        <begin position="817"/>
        <end position="827"/>
    </location>
</feature>
<reference evidence="7 8" key="1">
    <citation type="submission" date="2020-01" db="EMBL/GenBank/DDBJ databases">
        <authorList>
            <person name="Gupta K D."/>
        </authorList>
    </citation>
    <scope>NUCLEOTIDE SEQUENCE [LARGE SCALE GENOMIC DNA]</scope>
</reference>
<feature type="compositionally biased region" description="Low complexity" evidence="6">
    <location>
        <begin position="834"/>
        <end position="843"/>
    </location>
</feature>
<evidence type="ECO:0000256" key="4">
    <source>
        <dbReference type="ARBA" id="ARBA00023186"/>
    </source>
</evidence>
<dbReference type="EMBL" id="CACVBS010000090">
    <property type="protein sequence ID" value="CAA7270568.1"/>
    <property type="molecule type" value="Genomic_DNA"/>
</dbReference>
<organism evidence="7 8">
    <name type="scientific">Cyclocybe aegerita</name>
    <name type="common">Black poplar mushroom</name>
    <name type="synonym">Agrocybe aegerita</name>
    <dbReference type="NCBI Taxonomy" id="1973307"/>
    <lineage>
        <taxon>Eukaryota</taxon>
        <taxon>Fungi</taxon>
        <taxon>Dikarya</taxon>
        <taxon>Basidiomycota</taxon>
        <taxon>Agaricomycotina</taxon>
        <taxon>Agaricomycetes</taxon>
        <taxon>Agaricomycetidae</taxon>
        <taxon>Agaricales</taxon>
        <taxon>Agaricineae</taxon>
        <taxon>Bolbitiaceae</taxon>
        <taxon>Cyclocybe</taxon>
    </lineage>
</organism>
<dbReference type="SUPFAM" id="SSF100920">
    <property type="entry name" value="Heat shock protein 70kD (HSP70), peptide-binding domain"/>
    <property type="match status" value="1"/>
</dbReference>
<dbReference type="EC" id="3.6.4.10" evidence="1"/>
<gene>
    <name evidence="7" type="ORF">AAE3_LOCUS12783</name>
</gene>
<dbReference type="GO" id="GO:0140662">
    <property type="term" value="F:ATP-dependent protein folding chaperone"/>
    <property type="evidence" value="ECO:0007669"/>
    <property type="project" value="InterPro"/>
</dbReference>
<feature type="region of interest" description="Disordered" evidence="6">
    <location>
        <begin position="752"/>
        <end position="778"/>
    </location>
</feature>
<dbReference type="Gene3D" id="3.90.640.10">
    <property type="entry name" value="Actin, Chain A, domain 4"/>
    <property type="match status" value="1"/>
</dbReference>
<dbReference type="Gene3D" id="2.60.34.10">
    <property type="entry name" value="Substrate Binding Domain Of DNAk, Chain A, domain 1"/>
    <property type="match status" value="1"/>
</dbReference>
<dbReference type="FunFam" id="3.90.640.10:FF:000002">
    <property type="entry name" value="Heat shock 70 kDa"/>
    <property type="match status" value="1"/>
</dbReference>
<dbReference type="Gene3D" id="3.30.30.30">
    <property type="match status" value="1"/>
</dbReference>
<keyword evidence="2" id="KW-0547">Nucleotide-binding</keyword>